<feature type="domain" description="NIF system FeS cluster assembly NifU N-terminal" evidence="1">
    <location>
        <begin position="10"/>
        <end position="128"/>
    </location>
</feature>
<evidence type="ECO:0000313" key="3">
    <source>
        <dbReference type="Proteomes" id="UP001597199"/>
    </source>
</evidence>
<evidence type="ECO:0000259" key="1">
    <source>
        <dbReference type="Pfam" id="PF01592"/>
    </source>
</evidence>
<comment type="caution">
    <text evidence="2">The sequence shown here is derived from an EMBL/GenBank/DDBJ whole genome shotgun (WGS) entry which is preliminary data.</text>
</comment>
<accession>A0ABW4BIB9</accession>
<dbReference type="InterPro" id="IPR002871">
    <property type="entry name" value="NIF_FeS_clus_asmbl_NifU_N"/>
</dbReference>
<dbReference type="SUPFAM" id="SSF82649">
    <property type="entry name" value="SufE/NifU"/>
    <property type="match status" value="1"/>
</dbReference>
<dbReference type="Gene3D" id="3.90.1010.10">
    <property type="match status" value="1"/>
</dbReference>
<proteinExistence type="predicted"/>
<dbReference type="CDD" id="cd06664">
    <property type="entry name" value="IscU_like"/>
    <property type="match status" value="1"/>
</dbReference>
<gene>
    <name evidence="2" type="primary">sufU</name>
    <name evidence="2" type="ORF">ACFQ41_09635</name>
</gene>
<keyword evidence="3" id="KW-1185">Reference proteome</keyword>
<protein>
    <submittedName>
        <fullName evidence="2">Fe-S cluster assembly sulfur transfer protein SufU</fullName>
    </submittedName>
</protein>
<reference evidence="3" key="1">
    <citation type="journal article" date="2019" name="Int. J. Syst. Evol. Microbiol.">
        <title>The Global Catalogue of Microorganisms (GCM) 10K type strain sequencing project: providing services to taxonomists for standard genome sequencing and annotation.</title>
        <authorList>
            <consortium name="The Broad Institute Genomics Platform"/>
            <consortium name="The Broad Institute Genome Sequencing Center for Infectious Disease"/>
            <person name="Wu L."/>
            <person name="Ma J."/>
        </authorList>
    </citation>
    <scope>NUCLEOTIDE SEQUENCE [LARGE SCALE GENOMIC DNA]</scope>
    <source>
        <strain evidence="3">CCM 9110</strain>
    </source>
</reference>
<dbReference type="RefSeq" id="WP_204119290.1">
    <property type="nucleotide sequence ID" value="NZ_BOLV01000013.1"/>
</dbReference>
<dbReference type="Proteomes" id="UP001597199">
    <property type="component" value="Unassembled WGS sequence"/>
</dbReference>
<evidence type="ECO:0000313" key="2">
    <source>
        <dbReference type="EMBL" id="MFD1399565.1"/>
    </source>
</evidence>
<dbReference type="PANTHER" id="PTHR10093">
    <property type="entry name" value="IRON-SULFUR CLUSTER ASSEMBLY ENZYME NIFU HOMOLOG"/>
    <property type="match status" value="1"/>
</dbReference>
<name>A0ABW4BIB9_9LACO</name>
<organism evidence="2 3">
    <name type="scientific">Lacticaseibacillus suilingensis</name>
    <dbReference type="NCBI Taxonomy" id="2799577"/>
    <lineage>
        <taxon>Bacteria</taxon>
        <taxon>Bacillati</taxon>
        <taxon>Bacillota</taxon>
        <taxon>Bacilli</taxon>
        <taxon>Lactobacillales</taxon>
        <taxon>Lactobacillaceae</taxon>
        <taxon>Lacticaseibacillus</taxon>
    </lineage>
</organism>
<dbReference type="EMBL" id="JBHTOA010000034">
    <property type="protein sequence ID" value="MFD1399565.1"/>
    <property type="molecule type" value="Genomic_DNA"/>
</dbReference>
<dbReference type="Pfam" id="PF01592">
    <property type="entry name" value="NifU_N"/>
    <property type="match status" value="1"/>
</dbReference>
<dbReference type="NCBIfam" id="TIGR01994">
    <property type="entry name" value="SUF_scaf_2"/>
    <property type="match status" value="1"/>
</dbReference>
<sequence length="150" mass="15858">MAMTRLDQLYRQVILDEASHPRHHSTLAAPDYAVTVRNPSCGDVLTLQLQVQEGKIIAAAFAGSGCTISQASGSLMTDRIIGQTPAQVMQLVSDFSELVIDGHSPAEAALGDAAVLKGVHQFPARIKCATLAWKAAAQALGLPDAEDNHD</sequence>